<dbReference type="SUPFAM" id="SSF52467">
    <property type="entry name" value="DHS-like NAD/FAD-binding domain"/>
    <property type="match status" value="1"/>
</dbReference>
<dbReference type="SUPFAM" id="SSF52200">
    <property type="entry name" value="Toll/Interleukin receptor TIR domain"/>
    <property type="match status" value="1"/>
</dbReference>
<organism evidence="3 4">
    <name type="scientific">Chondromyces crocatus</name>
    <dbReference type="NCBI Taxonomy" id="52"/>
    <lineage>
        <taxon>Bacteria</taxon>
        <taxon>Pseudomonadati</taxon>
        <taxon>Myxococcota</taxon>
        <taxon>Polyangia</taxon>
        <taxon>Polyangiales</taxon>
        <taxon>Polyangiaceae</taxon>
        <taxon>Chondromyces</taxon>
    </lineage>
</organism>
<accession>A0A0K1E577</accession>
<sequence length="475" mass="51374">MDSSTLRDLRTAYDSGQLIAFVGAGVSVGAGLPTWRKLAEILRDRAQERGAEPSALLELDELIQGNQLLDAISAAKHLLRVDFEREVLRSLDDRGIPDVPEAAAAIAALSPRLWSVITTNLDRLLSRAFSGAWDELTDPPGNLAQDKHYILKIHGTLRDARTWVFTRDQYDKAMFASPQLQATIGALYRTHPFLFLGFGLADDNIDLTLGQIRAQSGGQPPTHYALLPKGITGPSRRRKLEDSGVRLIEYPNERGTHAELTQILRWLAGPAAAAVPGAALSSPAMATSAQVPGGGPQPGDLADLSPRVQTSSPGAAASSATTGSTGPLATFICYAPGDADLLKRLEIHLSQVKREKLIAAWHVGQVQVGEEEEAVARERLASAKLILLLISAEFLATEKNDEQIALAMDRHDQRSAHVVPILLRPCDWETSRFAKLQALPRDKTPVAKASDSDEAFTKIVKELRGLIGKLAFAAR</sequence>
<dbReference type="InterPro" id="IPR035897">
    <property type="entry name" value="Toll_tir_struct_dom_sf"/>
</dbReference>
<evidence type="ECO:0000259" key="2">
    <source>
        <dbReference type="SMART" id="SM00255"/>
    </source>
</evidence>
<protein>
    <recommendedName>
        <fullName evidence="2">TIR domain-containing protein</fullName>
    </recommendedName>
</protein>
<dbReference type="SMART" id="SM00255">
    <property type="entry name" value="TIR"/>
    <property type="match status" value="1"/>
</dbReference>
<feature type="region of interest" description="Disordered" evidence="1">
    <location>
        <begin position="286"/>
        <end position="323"/>
    </location>
</feature>
<dbReference type="RefSeq" id="WP_050428605.1">
    <property type="nucleotide sequence ID" value="NZ_CP012159.1"/>
</dbReference>
<dbReference type="GO" id="GO:0007165">
    <property type="term" value="P:signal transduction"/>
    <property type="evidence" value="ECO:0007669"/>
    <property type="project" value="InterPro"/>
</dbReference>
<name>A0A0K1E577_CHOCO</name>
<dbReference type="Gene3D" id="3.40.50.10140">
    <property type="entry name" value="Toll/interleukin-1 receptor homology (TIR) domain"/>
    <property type="match status" value="1"/>
</dbReference>
<dbReference type="InterPro" id="IPR000157">
    <property type="entry name" value="TIR_dom"/>
</dbReference>
<dbReference type="Gene3D" id="3.40.50.1220">
    <property type="entry name" value="TPP-binding domain"/>
    <property type="match status" value="1"/>
</dbReference>
<dbReference type="EMBL" id="CP012159">
    <property type="protein sequence ID" value="AKT36030.1"/>
    <property type="molecule type" value="Genomic_DNA"/>
</dbReference>
<gene>
    <name evidence="3" type="ORF">CMC5_001420</name>
</gene>
<dbReference type="KEGG" id="ccro:CMC5_001420"/>
<dbReference type="Proteomes" id="UP000067626">
    <property type="component" value="Chromosome"/>
</dbReference>
<reference evidence="3 4" key="1">
    <citation type="submission" date="2015-07" db="EMBL/GenBank/DDBJ databases">
        <title>Genome analysis of myxobacterium Chondromyces crocatus Cm c5 reveals a high potential for natural compound synthesis and the genetic basis for the loss of fruiting body formation.</title>
        <authorList>
            <person name="Zaburannyi N."/>
            <person name="Bunk B."/>
            <person name="Maier J."/>
            <person name="Overmann J."/>
            <person name="Mueller R."/>
        </authorList>
    </citation>
    <scope>NUCLEOTIDE SEQUENCE [LARGE SCALE GENOMIC DNA]</scope>
    <source>
        <strain evidence="3 4">Cm c5</strain>
    </source>
</reference>
<proteinExistence type="predicted"/>
<evidence type="ECO:0000313" key="4">
    <source>
        <dbReference type="Proteomes" id="UP000067626"/>
    </source>
</evidence>
<dbReference type="InterPro" id="IPR029035">
    <property type="entry name" value="DHS-like_NAD/FAD-binding_dom"/>
</dbReference>
<dbReference type="STRING" id="52.CMC5_001420"/>
<dbReference type="OrthoDB" id="5494324at2"/>
<feature type="domain" description="TIR" evidence="2">
    <location>
        <begin position="327"/>
        <end position="466"/>
    </location>
</feature>
<keyword evidence="4" id="KW-1185">Reference proteome</keyword>
<evidence type="ECO:0000313" key="3">
    <source>
        <dbReference type="EMBL" id="AKT36030.1"/>
    </source>
</evidence>
<evidence type="ECO:0000256" key="1">
    <source>
        <dbReference type="SAM" id="MobiDB-lite"/>
    </source>
</evidence>
<feature type="compositionally biased region" description="Low complexity" evidence="1">
    <location>
        <begin position="310"/>
        <end position="323"/>
    </location>
</feature>
<dbReference type="AlphaFoldDB" id="A0A0K1E577"/>
<dbReference type="Pfam" id="PF13676">
    <property type="entry name" value="TIR_2"/>
    <property type="match status" value="1"/>
</dbReference>
<dbReference type="Pfam" id="PF13289">
    <property type="entry name" value="SIR2_2"/>
    <property type="match status" value="1"/>
</dbReference>